<evidence type="ECO:0000313" key="2">
    <source>
        <dbReference type="Proteomes" id="UP000643810"/>
    </source>
</evidence>
<dbReference type="EMBL" id="JACOPG010000004">
    <property type="protein sequence ID" value="MBC5687098.1"/>
    <property type="molecule type" value="Genomic_DNA"/>
</dbReference>
<gene>
    <name evidence="1" type="ORF">H8R94_10865</name>
</gene>
<evidence type="ECO:0008006" key="3">
    <source>
        <dbReference type="Google" id="ProtNLM"/>
    </source>
</evidence>
<organism evidence="1 2">
    <name type="scientific">Roseburia lenta</name>
    <dbReference type="NCBI Taxonomy" id="2763061"/>
    <lineage>
        <taxon>Bacteria</taxon>
        <taxon>Bacillati</taxon>
        <taxon>Bacillota</taxon>
        <taxon>Clostridia</taxon>
        <taxon>Lachnospirales</taxon>
        <taxon>Lachnospiraceae</taxon>
        <taxon>Roseburia</taxon>
    </lineage>
</organism>
<proteinExistence type="predicted"/>
<reference evidence="1 2" key="1">
    <citation type="submission" date="2020-08" db="EMBL/GenBank/DDBJ databases">
        <title>Genome public.</title>
        <authorList>
            <person name="Liu C."/>
            <person name="Sun Q."/>
        </authorList>
    </citation>
    <scope>NUCLEOTIDE SEQUENCE [LARGE SCALE GENOMIC DNA]</scope>
    <source>
        <strain evidence="1 2">NSJ-9</strain>
    </source>
</reference>
<dbReference type="Proteomes" id="UP000643810">
    <property type="component" value="Unassembled WGS sequence"/>
</dbReference>
<name>A0ABR7GII1_9FIRM</name>
<protein>
    <recommendedName>
        <fullName evidence="3">AP2/ERF domain-containing protein</fullName>
    </recommendedName>
</protein>
<sequence length="266" mass="30679">MSTGVYQTSKKDGSLYYRASLTYHAKHISLGSSSDAAIAHAIYREAMDILSSPAITPENYTSRIRHLSFEKAISLLNFRDHGMYIKTPIYLQKGFFSYYLEADYDLKFDNDDLFYYSSHKIMRRGNHLFVNDYGMQYNIAQRYGIKNYGVAGRDYVFVNGDPTDYRYANIRIINAYHGITQTEKKGKRLFVARLHLNGDVIIGKYTTEIKAAIAYNKAVDYARDHGIQKNFIQNYIADLSAREYADVYSALKLSQTYLDYIDSFVI</sequence>
<comment type="caution">
    <text evidence="1">The sequence shown here is derived from an EMBL/GenBank/DDBJ whole genome shotgun (WGS) entry which is preliminary data.</text>
</comment>
<accession>A0ABR7GII1</accession>
<evidence type="ECO:0000313" key="1">
    <source>
        <dbReference type="EMBL" id="MBC5687098.1"/>
    </source>
</evidence>
<keyword evidence="2" id="KW-1185">Reference proteome</keyword>
<dbReference type="RefSeq" id="WP_186854649.1">
    <property type="nucleotide sequence ID" value="NZ_JACOPG010000004.1"/>
</dbReference>